<name>A0A9X1HQN6_9BACT</name>
<dbReference type="EMBL" id="JAIXNE010000004">
    <property type="protein sequence ID" value="MCA6077174.1"/>
    <property type="molecule type" value="Genomic_DNA"/>
</dbReference>
<sequence length="75" mass="8371">MLSLTRKIRNIFVALFLCAWCISAVHLGKQHLKASKASKTEIESVIPSSTTAKSLENTSLLVTTFVGVIHYFYQK</sequence>
<evidence type="ECO:0000313" key="2">
    <source>
        <dbReference type="EMBL" id="MCA6076046.1"/>
    </source>
</evidence>
<comment type="caution">
    <text evidence="2">The sequence shown here is derived from an EMBL/GenBank/DDBJ whole genome shotgun (WGS) entry which is preliminary data.</text>
</comment>
<reference evidence="2" key="1">
    <citation type="submission" date="2021-09" db="EMBL/GenBank/DDBJ databases">
        <title>Fulvivirga sp. isolated from coastal sediment.</title>
        <authorList>
            <person name="Yu H."/>
        </authorList>
    </citation>
    <scope>NUCLEOTIDE SEQUENCE</scope>
    <source>
        <strain evidence="2">1062</strain>
    </source>
</reference>
<dbReference type="RefSeq" id="WP_225697979.1">
    <property type="nucleotide sequence ID" value="NZ_JAIXNE010000002.1"/>
</dbReference>
<organism evidence="2 4">
    <name type="scientific">Fulvivirga sedimenti</name>
    <dbReference type="NCBI Taxonomy" id="2879465"/>
    <lineage>
        <taxon>Bacteria</taxon>
        <taxon>Pseudomonadati</taxon>
        <taxon>Bacteroidota</taxon>
        <taxon>Cytophagia</taxon>
        <taxon>Cytophagales</taxon>
        <taxon>Fulvivirgaceae</taxon>
        <taxon>Fulvivirga</taxon>
    </lineage>
</organism>
<dbReference type="EMBL" id="JAIXNE010000003">
    <property type="protein sequence ID" value="MCA6076046.1"/>
    <property type="molecule type" value="Genomic_DNA"/>
</dbReference>
<gene>
    <name evidence="1" type="ORF">LDX50_08310</name>
    <name evidence="2" type="ORF">LDX50_14280</name>
    <name evidence="3" type="ORF">LDX50_20000</name>
</gene>
<evidence type="ECO:0000313" key="3">
    <source>
        <dbReference type="EMBL" id="MCA6077174.1"/>
    </source>
</evidence>
<dbReference type="EMBL" id="JAIXNE010000002">
    <property type="protein sequence ID" value="MCA6074869.1"/>
    <property type="molecule type" value="Genomic_DNA"/>
</dbReference>
<evidence type="ECO:0000313" key="4">
    <source>
        <dbReference type="Proteomes" id="UP001139409"/>
    </source>
</evidence>
<protein>
    <submittedName>
        <fullName evidence="2">Uncharacterized protein</fullName>
    </submittedName>
</protein>
<accession>A0A9X1HQN6</accession>
<keyword evidence="4" id="KW-1185">Reference proteome</keyword>
<dbReference type="Proteomes" id="UP001139409">
    <property type="component" value="Unassembled WGS sequence"/>
</dbReference>
<proteinExistence type="predicted"/>
<evidence type="ECO:0000313" key="1">
    <source>
        <dbReference type="EMBL" id="MCA6074869.1"/>
    </source>
</evidence>
<dbReference type="AlphaFoldDB" id="A0A9X1HQN6"/>